<dbReference type="InterPro" id="IPR038636">
    <property type="entry name" value="Wzi_sf"/>
</dbReference>
<dbReference type="EMBL" id="JBHULH010000003">
    <property type="protein sequence ID" value="MFD2567197.1"/>
    <property type="molecule type" value="Genomic_DNA"/>
</dbReference>
<proteinExistence type="predicted"/>
<dbReference type="Proteomes" id="UP001597508">
    <property type="component" value="Unassembled WGS sequence"/>
</dbReference>
<name>A0ABW5LS32_9FLAO</name>
<keyword evidence="2" id="KW-1185">Reference proteome</keyword>
<dbReference type="Gene3D" id="2.40.160.130">
    <property type="entry name" value="Capsule assembly protein Wzi"/>
    <property type="match status" value="1"/>
</dbReference>
<dbReference type="RefSeq" id="WP_379665906.1">
    <property type="nucleotide sequence ID" value="NZ_JBHULH010000003.1"/>
</dbReference>
<protein>
    <submittedName>
        <fullName evidence="1">Gliding motility protein RemB</fullName>
    </submittedName>
</protein>
<sequence length="684" mass="79348">MRKLFFFFFLIPFIGFSQVKKYPVFDECKGETLELVKDCFFKMTKETFYNKFQEPPIIQNESFKGIINATFIVTNTGEFKLIYVNSPYKELKEEVDRVFKSFPRIQPAQYNNHNIEMQFVFPLVFPLEDDPEPVIIDSYEPQKEDLNEVVKKQSFKDVEFPIHTSQLNIPFTHQRYVDYEYAMHKKGKHTASKPYLFNDVNQLINLDSTKTQFLKPEVQTWVGRKLWNEHLLSVQEEDYWFTMDFLLDLQFGKDDSDVSFTYNNSRILRVNGGFGKNFSFSATIYESQARFADYINQYIENPSLNFRPAFSEGLVPGRGKAKRFKEDAFDYPVAEGYLSYTPNKFLQFQFGHGKNFIGDGYRSFFLSDVSSPSLYLKGKVNFWKFEYTNLWIWGRDLRFPAVVDNEHARKYIALHYLSINITERFNLGLFEAAISTGENGMDAAFFNPLIFYRSVEFNRGEDSGNAMVGLSARYKASDQISLYSQLVIDEFSVGNLTNLGDWRNKFALQLGAKYFDAFEVEDLFLQGEFNYARPYTFAHRNATLNYGNYNQPLGHLWGANFWELVGIARYKKDRWSGSAKLVIGKKGFDFADEAVSYGGNIFQSYDIRLGDTGNSLAQGNSATVFNLDLQGNYLLNPSNNLSLFAGFSYRNLSIDTNTNGFSNGSNIWFRAGIRADLFNWYFDF</sequence>
<reference evidence="2" key="1">
    <citation type="journal article" date="2019" name="Int. J. Syst. Evol. Microbiol.">
        <title>The Global Catalogue of Microorganisms (GCM) 10K type strain sequencing project: providing services to taxonomists for standard genome sequencing and annotation.</title>
        <authorList>
            <consortium name="The Broad Institute Genomics Platform"/>
            <consortium name="The Broad Institute Genome Sequencing Center for Infectious Disease"/>
            <person name="Wu L."/>
            <person name="Ma J."/>
        </authorList>
    </citation>
    <scope>NUCLEOTIDE SEQUENCE [LARGE SCALE GENOMIC DNA]</scope>
    <source>
        <strain evidence="2">KCTC 52127</strain>
    </source>
</reference>
<comment type="caution">
    <text evidence="1">The sequence shown here is derived from an EMBL/GenBank/DDBJ whole genome shotgun (WGS) entry which is preliminary data.</text>
</comment>
<evidence type="ECO:0000313" key="2">
    <source>
        <dbReference type="Proteomes" id="UP001597508"/>
    </source>
</evidence>
<gene>
    <name evidence="1" type="ORF">ACFSRZ_07410</name>
</gene>
<accession>A0ABW5LS32</accession>
<evidence type="ECO:0000313" key="1">
    <source>
        <dbReference type="EMBL" id="MFD2567197.1"/>
    </source>
</evidence>
<organism evidence="1 2">
    <name type="scientific">Pseudotenacibaculum haliotis</name>
    <dbReference type="NCBI Taxonomy" id="1862138"/>
    <lineage>
        <taxon>Bacteria</taxon>
        <taxon>Pseudomonadati</taxon>
        <taxon>Bacteroidota</taxon>
        <taxon>Flavobacteriia</taxon>
        <taxon>Flavobacteriales</taxon>
        <taxon>Flavobacteriaceae</taxon>
        <taxon>Pseudotenacibaculum</taxon>
    </lineage>
</organism>